<dbReference type="InterPro" id="IPR005183">
    <property type="entry name" value="DUF305_CopM-like"/>
</dbReference>
<dbReference type="PANTHER" id="PTHR36933">
    <property type="entry name" value="SLL0788 PROTEIN"/>
    <property type="match status" value="1"/>
</dbReference>
<name>A0A3S4U2Q2_9PAST</name>
<organism evidence="3 4">
    <name type="scientific">Rodentibacter pneumotropicus</name>
    <dbReference type="NCBI Taxonomy" id="758"/>
    <lineage>
        <taxon>Bacteria</taxon>
        <taxon>Pseudomonadati</taxon>
        <taxon>Pseudomonadota</taxon>
        <taxon>Gammaproteobacteria</taxon>
        <taxon>Pasteurellales</taxon>
        <taxon>Pasteurellaceae</taxon>
        <taxon>Rodentibacter</taxon>
    </lineage>
</organism>
<dbReference type="PANTHER" id="PTHR36933:SF1">
    <property type="entry name" value="SLL0788 PROTEIN"/>
    <property type="match status" value="1"/>
</dbReference>
<dbReference type="KEGG" id="rpne:NCTC8284_03620"/>
<feature type="chain" id="PRO_5018592767" evidence="1">
    <location>
        <begin position="20"/>
        <end position="124"/>
    </location>
</feature>
<feature type="signal peptide" evidence="1">
    <location>
        <begin position="1"/>
        <end position="19"/>
    </location>
</feature>
<evidence type="ECO:0000313" key="3">
    <source>
        <dbReference type="EMBL" id="VEH68387.1"/>
    </source>
</evidence>
<keyword evidence="1" id="KW-0732">Signal</keyword>
<dbReference type="AlphaFoldDB" id="A0A3S4U2Q2"/>
<dbReference type="Proteomes" id="UP000278733">
    <property type="component" value="Chromosome"/>
</dbReference>
<dbReference type="InterPro" id="IPR012347">
    <property type="entry name" value="Ferritin-like"/>
</dbReference>
<dbReference type="Gene3D" id="1.20.1260.10">
    <property type="match status" value="1"/>
</dbReference>
<protein>
    <submittedName>
        <fullName evidence="3">Uncharacterized protein conserved in bacteria</fullName>
    </submittedName>
</protein>
<dbReference type="EMBL" id="LR134405">
    <property type="protein sequence ID" value="VEH68387.1"/>
    <property type="molecule type" value="Genomic_DNA"/>
</dbReference>
<proteinExistence type="predicted"/>
<reference evidence="3 4" key="1">
    <citation type="submission" date="2018-12" db="EMBL/GenBank/DDBJ databases">
        <authorList>
            <consortium name="Pathogen Informatics"/>
        </authorList>
    </citation>
    <scope>NUCLEOTIDE SEQUENCE [LARGE SCALE GENOMIC DNA]</scope>
    <source>
        <strain evidence="3 4">NCTC8284</strain>
    </source>
</reference>
<gene>
    <name evidence="3" type="ORF">NCTC8284_03620</name>
</gene>
<evidence type="ECO:0000259" key="2">
    <source>
        <dbReference type="Pfam" id="PF03713"/>
    </source>
</evidence>
<feature type="domain" description="DUF305" evidence="2">
    <location>
        <begin position="18"/>
        <end position="110"/>
    </location>
</feature>
<sequence>MKKLMTALFALTLGTTAMANTTHHHHVTELTPMQKELMAGMNEMHQDMMKGMESQDADIAFATGMIPHHQGAVKMAEIELKYGKDPELRQLAKNIIQAQEEEIKFMQQWLQKHQNRTISLLFFQ</sequence>
<dbReference type="Pfam" id="PF03713">
    <property type="entry name" value="DUF305"/>
    <property type="match status" value="1"/>
</dbReference>
<evidence type="ECO:0000313" key="4">
    <source>
        <dbReference type="Proteomes" id="UP000278733"/>
    </source>
</evidence>
<accession>A0A3S4U2Q2</accession>
<evidence type="ECO:0000256" key="1">
    <source>
        <dbReference type="SAM" id="SignalP"/>
    </source>
</evidence>